<dbReference type="InParanoid" id="A0A0C2WS39"/>
<evidence type="ECO:0000256" key="1">
    <source>
        <dbReference type="ARBA" id="ARBA00005788"/>
    </source>
</evidence>
<feature type="region of interest" description="Disordered" evidence="2">
    <location>
        <begin position="1"/>
        <end position="25"/>
    </location>
</feature>
<name>A0A0C2WS39_AMAMK</name>
<dbReference type="HOGENOM" id="CLU_084531_0_0_1"/>
<evidence type="ECO:0000313" key="4">
    <source>
        <dbReference type="EMBL" id="KIL59133.1"/>
    </source>
</evidence>
<keyword evidence="5" id="KW-1185">Reference proteome</keyword>
<protein>
    <recommendedName>
        <fullName evidence="3">Mug135-like C-terminal domain-containing protein</fullName>
    </recommendedName>
</protein>
<feature type="compositionally biased region" description="Pro residues" evidence="2">
    <location>
        <begin position="1"/>
        <end position="22"/>
    </location>
</feature>
<reference evidence="4 5" key="1">
    <citation type="submission" date="2014-04" db="EMBL/GenBank/DDBJ databases">
        <title>Evolutionary Origins and Diversification of the Mycorrhizal Mutualists.</title>
        <authorList>
            <consortium name="DOE Joint Genome Institute"/>
            <consortium name="Mycorrhizal Genomics Consortium"/>
            <person name="Kohler A."/>
            <person name="Kuo A."/>
            <person name="Nagy L.G."/>
            <person name="Floudas D."/>
            <person name="Copeland A."/>
            <person name="Barry K.W."/>
            <person name="Cichocki N."/>
            <person name="Veneault-Fourrey C."/>
            <person name="LaButti K."/>
            <person name="Lindquist E.A."/>
            <person name="Lipzen A."/>
            <person name="Lundell T."/>
            <person name="Morin E."/>
            <person name="Murat C."/>
            <person name="Riley R."/>
            <person name="Ohm R."/>
            <person name="Sun H."/>
            <person name="Tunlid A."/>
            <person name="Henrissat B."/>
            <person name="Grigoriev I.V."/>
            <person name="Hibbett D.S."/>
            <person name="Martin F."/>
        </authorList>
    </citation>
    <scope>NUCLEOTIDE SEQUENCE [LARGE SCALE GENOMIC DNA]</scope>
    <source>
        <strain evidence="4 5">Koide BX008</strain>
    </source>
</reference>
<proteinExistence type="inferred from homology"/>
<sequence>MPIQLPPPPTGRTPLPAPPQDPPTLRDISDARSYNRNIQISRDQGIATHADVAQGMVYEAALVAHHVREAIVPAWFVPALAQGLAPVTRIASKTYNLQAGTGRERPFQIVPFPNGTLPTAPPHNLPALTNVDAIDALTARQCARYLRGYNIAVPATVQERRTAIKLEIGYVP</sequence>
<dbReference type="AlphaFoldDB" id="A0A0C2WS39"/>
<evidence type="ECO:0000256" key="2">
    <source>
        <dbReference type="SAM" id="MobiDB-lite"/>
    </source>
</evidence>
<dbReference type="OrthoDB" id="3230244at2759"/>
<dbReference type="EMBL" id="KN818322">
    <property type="protein sequence ID" value="KIL59133.1"/>
    <property type="molecule type" value="Genomic_DNA"/>
</dbReference>
<accession>A0A0C2WS39</accession>
<comment type="similarity">
    <text evidence="1">Belongs to the UPF0612 family.</text>
</comment>
<dbReference type="Proteomes" id="UP000054549">
    <property type="component" value="Unassembled WGS sequence"/>
</dbReference>
<evidence type="ECO:0000313" key="5">
    <source>
        <dbReference type="Proteomes" id="UP000054549"/>
    </source>
</evidence>
<dbReference type="InterPro" id="IPR013902">
    <property type="entry name" value="Mug135-like_C"/>
</dbReference>
<gene>
    <name evidence="4" type="ORF">M378DRAFT_169794</name>
</gene>
<dbReference type="Pfam" id="PF08593">
    <property type="entry name" value="Mug135_C"/>
    <property type="match status" value="1"/>
</dbReference>
<organism evidence="4 5">
    <name type="scientific">Amanita muscaria (strain Koide BX008)</name>
    <dbReference type="NCBI Taxonomy" id="946122"/>
    <lineage>
        <taxon>Eukaryota</taxon>
        <taxon>Fungi</taxon>
        <taxon>Dikarya</taxon>
        <taxon>Basidiomycota</taxon>
        <taxon>Agaricomycotina</taxon>
        <taxon>Agaricomycetes</taxon>
        <taxon>Agaricomycetidae</taxon>
        <taxon>Agaricales</taxon>
        <taxon>Pluteineae</taxon>
        <taxon>Amanitaceae</taxon>
        <taxon>Amanita</taxon>
    </lineage>
</organism>
<evidence type="ECO:0000259" key="3">
    <source>
        <dbReference type="Pfam" id="PF08593"/>
    </source>
</evidence>
<feature type="domain" description="Mug135-like C-terminal" evidence="3">
    <location>
        <begin position="94"/>
        <end position="170"/>
    </location>
</feature>